<protein>
    <recommendedName>
        <fullName evidence="4">PAS domain-containing protein</fullName>
    </recommendedName>
</protein>
<dbReference type="CDD" id="cd00130">
    <property type="entry name" value="PAS"/>
    <property type="match status" value="2"/>
</dbReference>
<organism evidence="5 6">
    <name type="scientific">Cyclotella cryptica</name>
    <dbReference type="NCBI Taxonomy" id="29204"/>
    <lineage>
        <taxon>Eukaryota</taxon>
        <taxon>Sar</taxon>
        <taxon>Stramenopiles</taxon>
        <taxon>Ochrophyta</taxon>
        <taxon>Bacillariophyta</taxon>
        <taxon>Coscinodiscophyceae</taxon>
        <taxon>Thalassiosirophycidae</taxon>
        <taxon>Stephanodiscales</taxon>
        <taxon>Stephanodiscaceae</taxon>
        <taxon>Cyclotella</taxon>
    </lineage>
</organism>
<name>A0ABD3QDV1_9STRA</name>
<dbReference type="NCBIfam" id="TIGR00229">
    <property type="entry name" value="sensory_box"/>
    <property type="match status" value="2"/>
</dbReference>
<dbReference type="SUPFAM" id="SSF55785">
    <property type="entry name" value="PYP-like sensor domain (PAS domain)"/>
    <property type="match status" value="2"/>
</dbReference>
<comment type="caution">
    <text evidence="5">The sequence shown here is derived from an EMBL/GenBank/DDBJ whole genome shotgun (WGS) entry which is preliminary data.</text>
</comment>
<dbReference type="InterPro" id="IPR000014">
    <property type="entry name" value="PAS"/>
</dbReference>
<dbReference type="EMBL" id="JABMIG020000045">
    <property type="protein sequence ID" value="KAL3798537.1"/>
    <property type="molecule type" value="Genomic_DNA"/>
</dbReference>
<dbReference type="InterPro" id="IPR001610">
    <property type="entry name" value="PAC"/>
</dbReference>
<dbReference type="Pfam" id="PF13426">
    <property type="entry name" value="PAS_9"/>
    <property type="match status" value="2"/>
</dbReference>
<sequence>MVSILVQPAANPRNGIEGAKIVQEKESVWKRLVLIQRLRKRLRLRKIRKENAVILKELDDATVSSGISVPTTLSEALPADLEIRIKDRRAIMVTETTGKFNIIGCNKAWENLCGFAECEVIGKDSSALQGPDTNYDGLRDAVSRLFEGEKKVQVVTTNYKKDGSKFRNFLTMAPLKDEVTGKVTHFVAILSDVGDIYRRRKIRKDNEAILKVALDDITIGSDVSLPTTLAEALPADMEKRNNDPRAIVVTEATGKFNMIGCNKAWENLCGFAECEIIGKDSSVLQGPDTNYDGLRDAVSRLFEGEQKVHVVTTNYTADGTKFTNFLTLGPLKDEVTGKVTHFVAILNDISENLKVRNKSKA</sequence>
<evidence type="ECO:0000313" key="5">
    <source>
        <dbReference type="EMBL" id="KAL3798537.1"/>
    </source>
</evidence>
<feature type="domain" description="PAS" evidence="4">
    <location>
        <begin position="246"/>
        <end position="351"/>
    </location>
</feature>
<gene>
    <name evidence="5" type="ORF">HJC23_011841</name>
</gene>
<reference evidence="5 6" key="1">
    <citation type="journal article" date="2020" name="G3 (Bethesda)">
        <title>Improved Reference Genome for Cyclotella cryptica CCMP332, a Model for Cell Wall Morphogenesis, Salinity Adaptation, and Lipid Production in Diatoms (Bacillariophyta).</title>
        <authorList>
            <person name="Roberts W.R."/>
            <person name="Downey K.M."/>
            <person name="Ruck E.C."/>
            <person name="Traller J.C."/>
            <person name="Alverson A.J."/>
        </authorList>
    </citation>
    <scope>NUCLEOTIDE SEQUENCE [LARGE SCALE GENOMIC DNA]</scope>
    <source>
        <strain evidence="5 6">CCMP332</strain>
    </source>
</reference>
<keyword evidence="3" id="KW-0157">Chromophore</keyword>
<evidence type="ECO:0000313" key="6">
    <source>
        <dbReference type="Proteomes" id="UP001516023"/>
    </source>
</evidence>
<dbReference type="Proteomes" id="UP001516023">
    <property type="component" value="Unassembled WGS sequence"/>
</dbReference>
<dbReference type="PANTHER" id="PTHR47429">
    <property type="entry name" value="PROTEIN TWIN LOV 1"/>
    <property type="match status" value="1"/>
</dbReference>
<dbReference type="InterPro" id="IPR035965">
    <property type="entry name" value="PAS-like_dom_sf"/>
</dbReference>
<accession>A0ABD3QDV1</accession>
<proteinExistence type="predicted"/>
<keyword evidence="6" id="KW-1185">Reference proteome</keyword>
<evidence type="ECO:0000256" key="1">
    <source>
        <dbReference type="ARBA" id="ARBA00022630"/>
    </source>
</evidence>
<keyword evidence="2" id="KW-0288">FMN</keyword>
<evidence type="ECO:0000259" key="4">
    <source>
        <dbReference type="Pfam" id="PF13426"/>
    </source>
</evidence>
<evidence type="ECO:0000256" key="2">
    <source>
        <dbReference type="ARBA" id="ARBA00022643"/>
    </source>
</evidence>
<dbReference type="Gene3D" id="3.30.450.20">
    <property type="entry name" value="PAS domain"/>
    <property type="match status" value="2"/>
</dbReference>
<evidence type="ECO:0000256" key="3">
    <source>
        <dbReference type="ARBA" id="ARBA00022991"/>
    </source>
</evidence>
<dbReference type="SMART" id="SM00086">
    <property type="entry name" value="PAC"/>
    <property type="match status" value="2"/>
</dbReference>
<dbReference type="AlphaFoldDB" id="A0ABD3QDV1"/>
<dbReference type="PANTHER" id="PTHR47429:SF2">
    <property type="entry name" value="PROTEIN TWIN LOV 1"/>
    <property type="match status" value="1"/>
</dbReference>
<feature type="domain" description="PAS" evidence="4">
    <location>
        <begin position="91"/>
        <end position="193"/>
    </location>
</feature>
<keyword evidence="1" id="KW-0285">Flavoprotein</keyword>